<keyword evidence="2" id="KW-1185">Reference proteome</keyword>
<evidence type="ECO:0000313" key="2">
    <source>
        <dbReference type="Proteomes" id="UP000198403"/>
    </source>
</evidence>
<name>A0A238XPH3_9ACTN</name>
<dbReference type="AlphaFoldDB" id="A0A238XPH3"/>
<evidence type="ECO:0008006" key="3">
    <source>
        <dbReference type="Google" id="ProtNLM"/>
    </source>
</evidence>
<protein>
    <recommendedName>
        <fullName evidence="3">Polyketide cyclase / dehydrase and lipid transport</fullName>
    </recommendedName>
</protein>
<dbReference type="EMBL" id="FZNO01000015">
    <property type="protein sequence ID" value="SNR60847.1"/>
    <property type="molecule type" value="Genomic_DNA"/>
</dbReference>
<reference evidence="1 2" key="1">
    <citation type="submission" date="2017-06" db="EMBL/GenBank/DDBJ databases">
        <authorList>
            <person name="Kim H.J."/>
            <person name="Triplett B.A."/>
        </authorList>
    </citation>
    <scope>NUCLEOTIDE SEQUENCE [LARGE SCALE GENOMIC DNA]</scope>
    <source>
        <strain evidence="1 2">DSM 44272</strain>
    </source>
</reference>
<dbReference type="RefSeq" id="WP_089337196.1">
    <property type="nucleotide sequence ID" value="NZ_FZNO01000015.1"/>
</dbReference>
<gene>
    <name evidence="1" type="ORF">SAMN06272737_11520</name>
</gene>
<evidence type="ECO:0000313" key="1">
    <source>
        <dbReference type="EMBL" id="SNR60847.1"/>
    </source>
</evidence>
<accession>A0A238XPH3</accession>
<dbReference type="Proteomes" id="UP000198403">
    <property type="component" value="Unassembled WGS sequence"/>
</dbReference>
<dbReference type="OrthoDB" id="5464833at2"/>
<proteinExistence type="predicted"/>
<sequence length="184" mass="20099">MDLDDVVPAADHVTRQSRVIDAPRPVVWEELHRLKLRSLPVSLVLSAVRVMPVMLTGSWRGGLDRTFLDVVPIPVLASEPPTAVVFGGVLQAWRLTGGEQPPVLDADGVRDFAEPGWVKIGMEFRLTPAVGGTHLSCETRIAATDPSTRRRFDRYWFVVGPGSSAIRWELLAAVAIRAEARAGS</sequence>
<organism evidence="1 2">
    <name type="scientific">Blastococcus mobilis</name>
    <dbReference type="NCBI Taxonomy" id="1938746"/>
    <lineage>
        <taxon>Bacteria</taxon>
        <taxon>Bacillati</taxon>
        <taxon>Actinomycetota</taxon>
        <taxon>Actinomycetes</taxon>
        <taxon>Geodermatophilales</taxon>
        <taxon>Geodermatophilaceae</taxon>
        <taxon>Blastococcus</taxon>
    </lineage>
</organism>